<evidence type="ECO:0000313" key="7">
    <source>
        <dbReference type="EMBL" id="KAJ8912889.1"/>
    </source>
</evidence>
<feature type="region of interest" description="Disordered" evidence="4">
    <location>
        <begin position="751"/>
        <end position="775"/>
    </location>
</feature>
<dbReference type="InterPro" id="IPR003591">
    <property type="entry name" value="Leu-rich_rpt_typical-subtyp"/>
</dbReference>
<dbReference type="InterPro" id="IPR000483">
    <property type="entry name" value="Cys-rich_flank_reg_C"/>
</dbReference>
<keyword evidence="2" id="KW-0732">Signal</keyword>
<keyword evidence="1" id="KW-0433">Leucine-rich repeat</keyword>
<keyword evidence="5" id="KW-1133">Transmembrane helix</keyword>
<dbReference type="Pfam" id="PF13855">
    <property type="entry name" value="LRR_8"/>
    <property type="match status" value="1"/>
</dbReference>
<feature type="domain" description="LRRCT" evidence="6">
    <location>
        <begin position="271"/>
        <end position="316"/>
    </location>
</feature>
<dbReference type="EMBL" id="JANEYG010000108">
    <property type="protein sequence ID" value="KAJ8912889.1"/>
    <property type="molecule type" value="Genomic_DNA"/>
</dbReference>
<gene>
    <name evidence="7" type="ORF">NQ315_011212</name>
</gene>
<dbReference type="InterPro" id="IPR001611">
    <property type="entry name" value="Leu-rich_rpt"/>
</dbReference>
<dbReference type="PANTHER" id="PTHR24366">
    <property type="entry name" value="IG(IMMUNOGLOBULIN) AND LRR(LEUCINE RICH REPEAT) DOMAINS"/>
    <property type="match status" value="1"/>
</dbReference>
<dbReference type="SUPFAM" id="SSF52058">
    <property type="entry name" value="L domain-like"/>
    <property type="match status" value="1"/>
</dbReference>
<evidence type="ECO:0000256" key="4">
    <source>
        <dbReference type="SAM" id="MobiDB-lite"/>
    </source>
</evidence>
<evidence type="ECO:0000259" key="6">
    <source>
        <dbReference type="SMART" id="SM00082"/>
    </source>
</evidence>
<dbReference type="FunFam" id="3.80.10.10:FF:000082">
    <property type="entry name" value="Leucine-rich repeat-containing 24"/>
    <property type="match status" value="1"/>
</dbReference>
<evidence type="ECO:0000313" key="8">
    <source>
        <dbReference type="Proteomes" id="UP001159042"/>
    </source>
</evidence>
<dbReference type="SMART" id="SM00369">
    <property type="entry name" value="LRR_TYP"/>
    <property type="match status" value="5"/>
</dbReference>
<reference evidence="7 8" key="1">
    <citation type="journal article" date="2023" name="Insect Mol. Biol.">
        <title>Genome sequencing provides insights into the evolution of gene families encoding plant cell wall-degrading enzymes in longhorned beetles.</title>
        <authorList>
            <person name="Shin N.R."/>
            <person name="Okamura Y."/>
            <person name="Kirsch R."/>
            <person name="Pauchet Y."/>
        </authorList>
    </citation>
    <scope>NUCLEOTIDE SEQUENCE [LARGE SCALE GENOMIC DNA]</scope>
    <source>
        <strain evidence="7">EAD_L_NR</strain>
    </source>
</reference>
<dbReference type="GO" id="GO:0071944">
    <property type="term" value="C:cell periphery"/>
    <property type="evidence" value="ECO:0007669"/>
    <property type="project" value="UniProtKB-ARBA"/>
</dbReference>
<evidence type="ECO:0000256" key="2">
    <source>
        <dbReference type="ARBA" id="ARBA00022729"/>
    </source>
</evidence>
<dbReference type="AlphaFoldDB" id="A0AAV8VFG7"/>
<dbReference type="PANTHER" id="PTHR24366:SF151">
    <property type="entry name" value="KEKKON 2"/>
    <property type="match status" value="1"/>
</dbReference>
<evidence type="ECO:0000256" key="3">
    <source>
        <dbReference type="ARBA" id="ARBA00022737"/>
    </source>
</evidence>
<dbReference type="SMART" id="SM00082">
    <property type="entry name" value="LRRCT"/>
    <property type="match status" value="1"/>
</dbReference>
<feature type="compositionally biased region" description="Basic and acidic residues" evidence="4">
    <location>
        <begin position="764"/>
        <end position="775"/>
    </location>
</feature>
<keyword evidence="3" id="KW-0677">Repeat</keyword>
<feature type="transmembrane region" description="Helical" evidence="5">
    <location>
        <begin position="434"/>
        <end position="458"/>
    </location>
</feature>
<keyword evidence="5" id="KW-0472">Membrane</keyword>
<dbReference type="PROSITE" id="PS51450">
    <property type="entry name" value="LRR"/>
    <property type="match status" value="2"/>
</dbReference>
<dbReference type="InterPro" id="IPR036179">
    <property type="entry name" value="Ig-like_dom_sf"/>
</dbReference>
<sequence length="798" mass="89571">MDIYLPDVIMQFGDITNLQSELPESCVVDTAISINALKLHHTCSPYEAVYRCQEREPVTRFPEMRILWQVYSILLLNIVKESTACSDFCVCKWKNGKQTVECGGKNLSEIPNGMDPETQVLEFSGNKLNKLSKELFLKKQLINLQRVYVSSCKIKSVHRDTFKGLTNLVELDLSDNLLESIPSGAFMNCPSLMKLTLNLNPINSLKKFAFNHLSYLNTLELSNCQISEIEEGAFQGLHSLEWLRLDGNKLKTIRGRRTLPENAKGVDLQKNGWECDCHIQDLSAWLRDFNIRLSEEPVCQGPHGSQAAQSDRYPCRSWLVFPTYRPLPFIWSWERARTCLFCVTCTPFPKPQSRGQMLQNNTMVAPGLHLIYFVEEGSENKRSELFIYNANADDNGTFICNADNAAGTSQSNFTIKIILKEDPIVIIVSFPLEYFVYAVIGISIAGIIVVIVITVLIVKCHRRSSRQRKREQMKEVAMQFQQNANKQEENVECLPETLKINTPSTNYDEDIMVGYGVHPCNELLTITSPTRVSNQARSPTSLRRYQLEQNPDLINGTESIGCRREGDGEDENQKVLQGESVGVVGAVVANAIPIACLRGSAEFYTDMRCIVDSDGYPIDYGLPKIPCRTQCSSSDSYYRTLPTNRMKRYSAANPLKRYSREAEFLSRSVDSPYDYQTDVRYTADGYPARMPVSQQQPTAMDAFAQTSGAPTSLPCCSLQWPACVPANLHVINPGANYPQPKCVTKKCASAQTDTESDTDNPEINTDKGESAVRVENDAVNEMLTESPDEGYEGEPSVV</sequence>
<organism evidence="7 8">
    <name type="scientific">Exocentrus adspersus</name>
    <dbReference type="NCBI Taxonomy" id="1586481"/>
    <lineage>
        <taxon>Eukaryota</taxon>
        <taxon>Metazoa</taxon>
        <taxon>Ecdysozoa</taxon>
        <taxon>Arthropoda</taxon>
        <taxon>Hexapoda</taxon>
        <taxon>Insecta</taxon>
        <taxon>Pterygota</taxon>
        <taxon>Neoptera</taxon>
        <taxon>Endopterygota</taxon>
        <taxon>Coleoptera</taxon>
        <taxon>Polyphaga</taxon>
        <taxon>Cucujiformia</taxon>
        <taxon>Chrysomeloidea</taxon>
        <taxon>Cerambycidae</taxon>
        <taxon>Lamiinae</taxon>
        <taxon>Acanthocinini</taxon>
        <taxon>Exocentrus</taxon>
    </lineage>
</organism>
<keyword evidence="5" id="KW-0812">Transmembrane</keyword>
<evidence type="ECO:0000256" key="5">
    <source>
        <dbReference type="SAM" id="Phobius"/>
    </source>
</evidence>
<dbReference type="InterPro" id="IPR013783">
    <property type="entry name" value="Ig-like_fold"/>
</dbReference>
<proteinExistence type="predicted"/>
<dbReference type="InterPro" id="IPR032675">
    <property type="entry name" value="LRR_dom_sf"/>
</dbReference>
<comment type="caution">
    <text evidence="7">The sequence shown here is derived from an EMBL/GenBank/DDBJ whole genome shotgun (WGS) entry which is preliminary data.</text>
</comment>
<protein>
    <recommendedName>
        <fullName evidence="6">LRRCT domain-containing protein</fullName>
    </recommendedName>
</protein>
<evidence type="ECO:0000256" key="1">
    <source>
        <dbReference type="ARBA" id="ARBA00022614"/>
    </source>
</evidence>
<name>A0AAV8VFG7_9CUCU</name>
<accession>A0AAV8VFG7</accession>
<dbReference type="SUPFAM" id="SSF48726">
    <property type="entry name" value="Immunoglobulin"/>
    <property type="match status" value="1"/>
</dbReference>
<dbReference type="Proteomes" id="UP001159042">
    <property type="component" value="Unassembled WGS sequence"/>
</dbReference>
<dbReference type="Gene3D" id="3.80.10.10">
    <property type="entry name" value="Ribonuclease Inhibitor"/>
    <property type="match status" value="2"/>
</dbReference>
<keyword evidence="8" id="KW-1185">Reference proteome</keyword>
<dbReference type="Pfam" id="PF00560">
    <property type="entry name" value="LRR_1"/>
    <property type="match status" value="1"/>
</dbReference>
<dbReference type="Gene3D" id="2.60.40.10">
    <property type="entry name" value="Immunoglobulins"/>
    <property type="match status" value="1"/>
</dbReference>